<accession>A0A8K0G7Z5</accession>
<gene>
    <name evidence="2" type="ORF">ILUMI_17002</name>
</gene>
<protein>
    <recommendedName>
        <fullName evidence="1">Reverse transcriptase domain-containing protein</fullName>
    </recommendedName>
</protein>
<sequence>MEEKGGLSDAQYGFWKGRSIVQAGQNQDDGHGGWTSMVDVQNALNSVNWDIILQEMNEKGVSIYLKELISEYLRDRQIEIGRGGNKLSISAYVPQGSVLGPTLWNIFSDGVLRLGWPRGMIAIGFADDLALVVKSNDCNELMNKANVGLEMVTRWMEENRLQVAPNKSEAIFLKSYGYLRNLHFRVVNVHVLPTKAVKYLGVTWDSHGTFGNHVTLVARKTEEKIGKLASLVPNIKGPDSGKRKVICGVAYSGA</sequence>
<dbReference type="InterPro" id="IPR043502">
    <property type="entry name" value="DNA/RNA_pol_sf"/>
</dbReference>
<dbReference type="GO" id="GO:0071897">
    <property type="term" value="P:DNA biosynthetic process"/>
    <property type="evidence" value="ECO:0007669"/>
    <property type="project" value="UniProtKB-ARBA"/>
</dbReference>
<reference evidence="2" key="1">
    <citation type="submission" date="2019-08" db="EMBL/GenBank/DDBJ databases">
        <title>The genome of the North American firefly Photinus pyralis.</title>
        <authorList>
            <consortium name="Photinus pyralis genome working group"/>
            <person name="Fallon T.R."/>
            <person name="Sander Lower S.E."/>
            <person name="Weng J.-K."/>
        </authorList>
    </citation>
    <scope>NUCLEOTIDE SEQUENCE</scope>
    <source>
        <strain evidence="2">TRF0915ILg1</strain>
        <tissue evidence="2">Whole body</tissue>
    </source>
</reference>
<dbReference type="AlphaFoldDB" id="A0A8K0G7Z5"/>
<dbReference type="SUPFAM" id="SSF56672">
    <property type="entry name" value="DNA/RNA polymerases"/>
    <property type="match status" value="1"/>
</dbReference>
<dbReference type="PROSITE" id="PS50878">
    <property type="entry name" value="RT_POL"/>
    <property type="match status" value="1"/>
</dbReference>
<dbReference type="EMBL" id="VTPC01070101">
    <property type="protein sequence ID" value="KAF2889171.1"/>
    <property type="molecule type" value="Genomic_DNA"/>
</dbReference>
<evidence type="ECO:0000313" key="3">
    <source>
        <dbReference type="Proteomes" id="UP000801492"/>
    </source>
</evidence>
<dbReference type="Pfam" id="PF00078">
    <property type="entry name" value="RVT_1"/>
    <property type="match status" value="1"/>
</dbReference>
<dbReference type="Proteomes" id="UP000801492">
    <property type="component" value="Unassembled WGS sequence"/>
</dbReference>
<name>A0A8K0G7Z5_IGNLU</name>
<evidence type="ECO:0000259" key="1">
    <source>
        <dbReference type="PROSITE" id="PS50878"/>
    </source>
</evidence>
<keyword evidence="3" id="KW-1185">Reference proteome</keyword>
<evidence type="ECO:0000313" key="2">
    <source>
        <dbReference type="EMBL" id="KAF2889171.1"/>
    </source>
</evidence>
<dbReference type="PANTHER" id="PTHR33332">
    <property type="entry name" value="REVERSE TRANSCRIPTASE DOMAIN-CONTAINING PROTEIN"/>
    <property type="match status" value="1"/>
</dbReference>
<dbReference type="OrthoDB" id="6623216at2759"/>
<dbReference type="InterPro" id="IPR000477">
    <property type="entry name" value="RT_dom"/>
</dbReference>
<comment type="caution">
    <text evidence="2">The sequence shown here is derived from an EMBL/GenBank/DDBJ whole genome shotgun (WGS) entry which is preliminary data.</text>
</comment>
<organism evidence="2 3">
    <name type="scientific">Ignelater luminosus</name>
    <name type="common">Cucubano</name>
    <name type="synonym">Pyrophorus luminosus</name>
    <dbReference type="NCBI Taxonomy" id="2038154"/>
    <lineage>
        <taxon>Eukaryota</taxon>
        <taxon>Metazoa</taxon>
        <taxon>Ecdysozoa</taxon>
        <taxon>Arthropoda</taxon>
        <taxon>Hexapoda</taxon>
        <taxon>Insecta</taxon>
        <taxon>Pterygota</taxon>
        <taxon>Neoptera</taxon>
        <taxon>Endopterygota</taxon>
        <taxon>Coleoptera</taxon>
        <taxon>Polyphaga</taxon>
        <taxon>Elateriformia</taxon>
        <taxon>Elateroidea</taxon>
        <taxon>Elateridae</taxon>
        <taxon>Agrypninae</taxon>
        <taxon>Pyrophorini</taxon>
        <taxon>Ignelater</taxon>
    </lineage>
</organism>
<feature type="domain" description="Reverse transcriptase" evidence="1">
    <location>
        <begin position="1"/>
        <end position="204"/>
    </location>
</feature>
<proteinExistence type="predicted"/>